<evidence type="ECO:0000313" key="2">
    <source>
        <dbReference type="EMBL" id="RKO94200.1"/>
    </source>
</evidence>
<gene>
    <name evidence="2" type="ORF">BDK51DRAFT_25630</name>
</gene>
<organism evidence="2 3">
    <name type="scientific">Blyttiomyces helicus</name>
    <dbReference type="NCBI Taxonomy" id="388810"/>
    <lineage>
        <taxon>Eukaryota</taxon>
        <taxon>Fungi</taxon>
        <taxon>Fungi incertae sedis</taxon>
        <taxon>Chytridiomycota</taxon>
        <taxon>Chytridiomycota incertae sedis</taxon>
        <taxon>Chytridiomycetes</taxon>
        <taxon>Chytridiomycetes incertae sedis</taxon>
        <taxon>Blyttiomyces</taxon>
    </lineage>
</organism>
<feature type="compositionally biased region" description="Acidic residues" evidence="1">
    <location>
        <begin position="172"/>
        <end position="202"/>
    </location>
</feature>
<dbReference type="PANTHER" id="PTHR12069">
    <property type="entry name" value="DNA-DIRECTED RNA POLYMERASES III 80 KDA POLYPEPTIDE RNA POLYMERASE III SUBUNIT 5"/>
    <property type="match status" value="1"/>
</dbReference>
<proteinExistence type="predicted"/>
<dbReference type="Pfam" id="PF04801">
    <property type="entry name" value="RPC5"/>
    <property type="match status" value="1"/>
</dbReference>
<dbReference type="GO" id="GO:0042797">
    <property type="term" value="P:tRNA transcription by RNA polymerase III"/>
    <property type="evidence" value="ECO:0007669"/>
    <property type="project" value="TreeGrafter"/>
</dbReference>
<dbReference type="GO" id="GO:0005666">
    <property type="term" value="C:RNA polymerase III complex"/>
    <property type="evidence" value="ECO:0007669"/>
    <property type="project" value="TreeGrafter"/>
</dbReference>
<feature type="region of interest" description="Disordered" evidence="1">
    <location>
        <begin position="1"/>
        <end position="22"/>
    </location>
</feature>
<dbReference type="AlphaFoldDB" id="A0A4P9WSC1"/>
<feature type="compositionally biased region" description="Polar residues" evidence="1">
    <location>
        <begin position="111"/>
        <end position="131"/>
    </location>
</feature>
<feature type="region of interest" description="Disordered" evidence="1">
    <location>
        <begin position="111"/>
        <end position="203"/>
    </location>
</feature>
<evidence type="ECO:0000256" key="1">
    <source>
        <dbReference type="SAM" id="MobiDB-lite"/>
    </source>
</evidence>
<dbReference type="OrthoDB" id="340681at2759"/>
<dbReference type="Proteomes" id="UP000269721">
    <property type="component" value="Unassembled WGS sequence"/>
</dbReference>
<evidence type="ECO:0000313" key="3">
    <source>
        <dbReference type="Proteomes" id="UP000269721"/>
    </source>
</evidence>
<keyword evidence="3" id="KW-1185">Reference proteome</keyword>
<name>A0A4P9WSC1_9FUNG</name>
<feature type="non-terminal residue" evidence="2">
    <location>
        <position position="707"/>
    </location>
</feature>
<reference evidence="3" key="1">
    <citation type="journal article" date="2018" name="Nat. Microbiol.">
        <title>Leveraging single-cell genomics to expand the fungal tree of life.</title>
        <authorList>
            <person name="Ahrendt S.R."/>
            <person name="Quandt C.A."/>
            <person name="Ciobanu D."/>
            <person name="Clum A."/>
            <person name="Salamov A."/>
            <person name="Andreopoulos B."/>
            <person name="Cheng J.F."/>
            <person name="Woyke T."/>
            <person name="Pelin A."/>
            <person name="Henrissat B."/>
            <person name="Reynolds N.K."/>
            <person name="Benny G.L."/>
            <person name="Smith M.E."/>
            <person name="James T.Y."/>
            <person name="Grigoriev I.V."/>
        </authorList>
    </citation>
    <scope>NUCLEOTIDE SEQUENCE [LARGE SCALE GENOMIC DNA]</scope>
</reference>
<protein>
    <submittedName>
        <fullName evidence="2">Sin-like protein conserved region-domain-containing protein</fullName>
    </submittedName>
</protein>
<dbReference type="EMBL" id="KZ993976">
    <property type="protein sequence ID" value="RKO94200.1"/>
    <property type="molecule type" value="Genomic_DNA"/>
</dbReference>
<feature type="region of interest" description="Disordered" evidence="1">
    <location>
        <begin position="80"/>
        <end position="99"/>
    </location>
</feature>
<accession>A0A4P9WSC1</accession>
<dbReference type="PANTHER" id="PTHR12069:SF0">
    <property type="entry name" value="DNA-DIRECTED RNA POLYMERASE III SUBUNIT RPC5"/>
    <property type="match status" value="1"/>
</dbReference>
<dbReference type="InterPro" id="IPR006886">
    <property type="entry name" value="RNA_pol_III_Rpc5"/>
</dbReference>
<sequence>MSSQDWRTLGRLNPADGRGPRGREKEVLLRGRNLEVAYVPSREWFWVPSILLNDLSTDSLRILPKGVRMEAMAAPEFSKAAGARPDSIGGVEPCLEKSSGDSAKETLLIKSQISQDQPSLEACKTTNSQMEGDSDDDNPKRGAHQKRAIVDEDDEMVDVDPSAPADPMITDAAEEGEADTDEVTGEDEQSFLEADEDDDPDDPIINRIPVYLSQSLTGALHVFQFPTRTEPFSEPGLPTVGRMKPKSLMFQLDVPLDSASENYDKEMGQDLGAGVTDGRLLTLSESRSGAFTGKTIDTEPPLVEKIVYRSSILPANATYMAGYIDNKALHLTPVEATFQLRPHLDYIDRYNDKKAKLHKDEDAEKPSKGSEPKLIQRTIKAKDADSERLDALASMRRLTVEEPWVEVKITHPESDASNEKRASLIVATDSQLKLISNASSYLDEVYPKAESSGPTKSKVKVEYSRTYLDAMPLVERLQSLLMHERRMRLLSGALTLGPAPSAAHVVTFKDVMQAIGTQEEEAEVAKALSGPAVLVNGVWVAKSELLYSGRIADARRYLLSLFDKGDHVSRGAFTTYVTMDGIQLLNMMREIAVLDEGKGWRLKVDADNDFMRRFPEIVQEQRKEVEAHAQRALVALGKAEASGPVVMEESTTAFTAPLGKLSHKEYPVDGKTIDEQLLNILRRLFARHNLLSLDFIMKSVFARKGDA</sequence>